<evidence type="ECO:0000313" key="2">
    <source>
        <dbReference type="Proteomes" id="UP001164539"/>
    </source>
</evidence>
<protein>
    <submittedName>
        <fullName evidence="1">Cyclin T1</fullName>
    </submittedName>
</protein>
<accession>A0ACC1X3P8</accession>
<reference evidence="1 2" key="1">
    <citation type="journal article" date="2023" name="Science">
        <title>Complex scaffold remodeling in plant triterpene biosynthesis.</title>
        <authorList>
            <person name="De La Pena R."/>
            <person name="Hodgson H."/>
            <person name="Liu J.C."/>
            <person name="Stephenson M.J."/>
            <person name="Martin A.C."/>
            <person name="Owen C."/>
            <person name="Harkess A."/>
            <person name="Leebens-Mack J."/>
            <person name="Jimenez L.E."/>
            <person name="Osbourn A."/>
            <person name="Sattely E.S."/>
        </authorList>
    </citation>
    <scope>NUCLEOTIDE SEQUENCE [LARGE SCALE GENOMIC DNA]</scope>
    <source>
        <strain evidence="2">cv. JPN11</strain>
        <tissue evidence="1">Leaf</tissue>
    </source>
</reference>
<organism evidence="1 2">
    <name type="scientific">Melia azedarach</name>
    <name type="common">Chinaberry tree</name>
    <dbReference type="NCBI Taxonomy" id="155640"/>
    <lineage>
        <taxon>Eukaryota</taxon>
        <taxon>Viridiplantae</taxon>
        <taxon>Streptophyta</taxon>
        <taxon>Embryophyta</taxon>
        <taxon>Tracheophyta</taxon>
        <taxon>Spermatophyta</taxon>
        <taxon>Magnoliopsida</taxon>
        <taxon>eudicotyledons</taxon>
        <taxon>Gunneridae</taxon>
        <taxon>Pentapetalae</taxon>
        <taxon>rosids</taxon>
        <taxon>malvids</taxon>
        <taxon>Sapindales</taxon>
        <taxon>Meliaceae</taxon>
        <taxon>Melia</taxon>
    </lineage>
</organism>
<gene>
    <name evidence="1" type="ORF">OWV82_019558</name>
</gene>
<keyword evidence="2" id="KW-1185">Reference proteome</keyword>
<sequence length="594" mass="68006">MANLLPDDYSHHEIYEGEPQGGGRWYFSRKELEDNSPSKRDGIDLKKETYLRKSYCTFLQDLGMRLKVPQITIATAIIFCHRFFLRQSHAKNDRRTIATVCMFLAGKVEETPRPLKDVILVSYEIIHKKDKDPDAVHRIKQKETYEQQKELILLGERVVLSTLGYDLNVQHPYKPLVEAIKKFKVAQNALAQVAWNFVNDGLRTSLCLQFKPHHIAAGAIFLAAKFLKVKLPSDGDRVWWQEFEVTPRQLEEVSNQMLELYEQNRLPPSQGDVEGSTASGGTHRGSSKALSITEEYPAMSSYSQASITTSRPEPLKPASIKPVSDQPVADNHFGPPRTTQSQHDSQSAEMENAIDDDAYAETQDHRHHESEMFRYQNKGKSRRASRFGTDAPGGEDQERIMVRSETREIEKLKDKRFGKNPEHKGGTVGQTPQEAIKKLDTDKLKAAVEKRRKSRMDRTRKTDFMDEDDLIEREVENGIEQEYENSYHERHQEDAGEGPQEMRGQSYASDLDNVEEGEVSVADGLCRGSHSPKSSNRKQKVGSSPERAPEGRSRHNYGPGSHHHNYEYVEDRNRMSRLGYMERDHKRHVPENHV</sequence>
<proteinExistence type="predicted"/>
<evidence type="ECO:0000313" key="1">
    <source>
        <dbReference type="EMBL" id="KAJ4705821.1"/>
    </source>
</evidence>
<dbReference type="EMBL" id="CM051404">
    <property type="protein sequence ID" value="KAJ4705821.1"/>
    <property type="molecule type" value="Genomic_DNA"/>
</dbReference>
<comment type="caution">
    <text evidence="1">The sequence shown here is derived from an EMBL/GenBank/DDBJ whole genome shotgun (WGS) entry which is preliminary data.</text>
</comment>
<dbReference type="Proteomes" id="UP001164539">
    <property type="component" value="Chromosome 11"/>
</dbReference>
<name>A0ACC1X3P8_MELAZ</name>